<dbReference type="InterPro" id="IPR050769">
    <property type="entry name" value="NAT_camello-type"/>
</dbReference>
<dbReference type="Gene3D" id="3.40.630.30">
    <property type="match status" value="1"/>
</dbReference>
<dbReference type="Proteomes" id="UP000052068">
    <property type="component" value="Unassembled WGS sequence"/>
</dbReference>
<evidence type="ECO:0000256" key="1">
    <source>
        <dbReference type="ARBA" id="ARBA00022679"/>
    </source>
</evidence>
<proteinExistence type="predicted"/>
<evidence type="ECO:0000313" key="4">
    <source>
        <dbReference type="EMBL" id="KJF69904.1"/>
    </source>
</evidence>
<accession>A0ABR5CYL2</accession>
<dbReference type="PROSITE" id="PS50995">
    <property type="entry name" value="HTH_MARR_2"/>
    <property type="match status" value="1"/>
</dbReference>
<dbReference type="PANTHER" id="PTHR13947">
    <property type="entry name" value="GNAT FAMILY N-ACETYLTRANSFERASE"/>
    <property type="match status" value="1"/>
</dbReference>
<dbReference type="InterPro" id="IPR000182">
    <property type="entry name" value="GNAT_dom"/>
</dbReference>
<protein>
    <submittedName>
        <fullName evidence="4">MarR family transcriptional regulator</fullName>
    </submittedName>
</protein>
<dbReference type="Gene3D" id="1.10.10.10">
    <property type="entry name" value="Winged helix-like DNA-binding domain superfamily/Winged helix DNA-binding domain"/>
    <property type="match status" value="1"/>
</dbReference>
<evidence type="ECO:0000259" key="3">
    <source>
        <dbReference type="PROSITE" id="PS51186"/>
    </source>
</evidence>
<gene>
    <name evidence="4" type="ORF">RS75_00315</name>
</gene>
<evidence type="ECO:0000259" key="2">
    <source>
        <dbReference type="PROSITE" id="PS50995"/>
    </source>
</evidence>
<dbReference type="Pfam" id="PF00583">
    <property type="entry name" value="Acetyltransf_1"/>
    <property type="match status" value="1"/>
</dbReference>
<comment type="caution">
    <text evidence="4">The sequence shown here is derived from an EMBL/GenBank/DDBJ whole genome shotgun (WGS) entry which is preliminary data.</text>
</comment>
<dbReference type="PANTHER" id="PTHR13947:SF37">
    <property type="entry name" value="LD18367P"/>
    <property type="match status" value="1"/>
</dbReference>
<dbReference type="InterPro" id="IPR016181">
    <property type="entry name" value="Acyl_CoA_acyltransferase"/>
</dbReference>
<keyword evidence="5" id="KW-1185">Reference proteome</keyword>
<organism evidence="4 5">
    <name type="scientific">Rhizobium nepotum 39/7</name>
    <dbReference type="NCBI Taxonomy" id="1368418"/>
    <lineage>
        <taxon>Bacteria</taxon>
        <taxon>Pseudomonadati</taxon>
        <taxon>Pseudomonadota</taxon>
        <taxon>Alphaproteobacteria</taxon>
        <taxon>Hyphomicrobiales</taxon>
        <taxon>Rhizobiaceae</taxon>
        <taxon>Rhizobium/Agrobacterium group</taxon>
        <taxon>Rhizobium</taxon>
    </lineage>
</organism>
<evidence type="ECO:0000313" key="5">
    <source>
        <dbReference type="Proteomes" id="UP000052068"/>
    </source>
</evidence>
<dbReference type="RefSeq" id="WP_045016247.1">
    <property type="nucleotide sequence ID" value="NZ_JWJH01000001.1"/>
</dbReference>
<feature type="domain" description="HTH marR-type" evidence="2">
    <location>
        <begin position="1"/>
        <end position="139"/>
    </location>
</feature>
<dbReference type="SUPFAM" id="SSF46785">
    <property type="entry name" value="Winged helix' DNA-binding domain"/>
    <property type="match status" value="1"/>
</dbReference>
<dbReference type="PROSITE" id="PS51186">
    <property type="entry name" value="GNAT"/>
    <property type="match status" value="1"/>
</dbReference>
<reference evidence="4 5" key="1">
    <citation type="submission" date="2015-03" db="EMBL/GenBank/DDBJ databases">
        <title>Draft Genome Sequences of Agrobacterium nepotum Strain 39/7T (= CFBP 7436T = LMG 26435T) and Agrobacterium sp. Strain KFB 330 (= CFBP 8308 = LMG 28674).</title>
        <authorList>
            <person name="Kuzmanovic N."/>
            <person name="Pulawska J."/>
            <person name="Obradovic A."/>
        </authorList>
    </citation>
    <scope>NUCLEOTIDE SEQUENCE [LARGE SCALE GENOMIC DNA]</scope>
    <source>
        <strain evidence="4 5">39/7</strain>
    </source>
</reference>
<feature type="domain" description="N-acetyltransferase" evidence="3">
    <location>
        <begin position="152"/>
        <end position="309"/>
    </location>
</feature>
<dbReference type="InterPro" id="IPR036390">
    <property type="entry name" value="WH_DNA-bd_sf"/>
</dbReference>
<dbReference type="SUPFAM" id="SSF55729">
    <property type="entry name" value="Acyl-CoA N-acyltransferases (Nat)"/>
    <property type="match status" value="1"/>
</dbReference>
<dbReference type="SMART" id="SM00347">
    <property type="entry name" value="HTH_MARR"/>
    <property type="match status" value="1"/>
</dbReference>
<keyword evidence="1" id="KW-0808">Transferase</keyword>
<name>A0ABR5CYL2_9HYPH</name>
<dbReference type="InterPro" id="IPR000835">
    <property type="entry name" value="HTH_MarR-typ"/>
</dbReference>
<dbReference type="EMBL" id="JWJH01000001">
    <property type="protein sequence ID" value="KJF69904.1"/>
    <property type="molecule type" value="Genomic_DNA"/>
</dbReference>
<dbReference type="InterPro" id="IPR036388">
    <property type="entry name" value="WH-like_DNA-bd_sf"/>
</dbReference>
<dbReference type="Pfam" id="PF12802">
    <property type="entry name" value="MarR_2"/>
    <property type="match status" value="1"/>
</dbReference>
<sequence length="314" mass="34577">MSEQTCPINDIRSTSRRLVRELGFMGGDFAGTDLPPSAVHALIEIETLPGITARDLGKLLRLEKSSISRMLRKLVLSGDVLEETDEEDSRIKRLRLARRGQERVGAIHAFANRQVSKALTRLAPADGRTILEGLRLYTDALGDRPNAAAPAIEITEGYRPGLIARITQMHALYYARTSGFGQRFESVVAEGLASFCNRLENPQNAIWVAMRGEDIIGSVAIDGEDLGPGAAHLRWFIVDDGVRGGGVGRRLLTTALAFADEKAFTETHLWTFNGLAAARHLYETHGFACVEQRPGSQWGSEVLEQRFVRRLPMG</sequence>